<feature type="region of interest" description="Disordered" evidence="1">
    <location>
        <begin position="179"/>
        <end position="201"/>
    </location>
</feature>
<dbReference type="Proteomes" id="UP000054144">
    <property type="component" value="Unassembled WGS sequence"/>
</dbReference>
<evidence type="ECO:0000313" key="3">
    <source>
        <dbReference type="Proteomes" id="UP000054144"/>
    </source>
</evidence>
<feature type="region of interest" description="Disordered" evidence="1">
    <location>
        <begin position="307"/>
        <end position="421"/>
    </location>
</feature>
<organism evidence="2 3">
    <name type="scientific">Fistulina hepatica ATCC 64428</name>
    <dbReference type="NCBI Taxonomy" id="1128425"/>
    <lineage>
        <taxon>Eukaryota</taxon>
        <taxon>Fungi</taxon>
        <taxon>Dikarya</taxon>
        <taxon>Basidiomycota</taxon>
        <taxon>Agaricomycotina</taxon>
        <taxon>Agaricomycetes</taxon>
        <taxon>Agaricomycetidae</taxon>
        <taxon>Agaricales</taxon>
        <taxon>Fistulinaceae</taxon>
        <taxon>Fistulina</taxon>
    </lineage>
</organism>
<feature type="region of interest" description="Disordered" evidence="1">
    <location>
        <begin position="237"/>
        <end position="283"/>
    </location>
</feature>
<evidence type="ECO:0000256" key="1">
    <source>
        <dbReference type="SAM" id="MobiDB-lite"/>
    </source>
</evidence>
<dbReference type="EMBL" id="KN881643">
    <property type="protein sequence ID" value="KIY52495.1"/>
    <property type="molecule type" value="Genomic_DNA"/>
</dbReference>
<sequence>MASQDGFLDQLFIVSNETGAPNLLKVSPADVGGPDPSQSLTLCSNDLFSMDNAGVSLDSPSPSWDSGRSPGTPDMSTPLLGLYTFELTSDFNYPSKSTSYTSTPSSSLPMTPLMRHMNDFSLEETSNKEVDNLVLSITHDDPNDELLVFGGFAQRKSLSRTHSIHGSHMLQLTNVHSSSLDPGQDWNSSSVPPSSTDDAANASISTDVFTNLSSDNASISPTSDALFTELGREITHAESITRRRQGRESTPNSLFDQQPALSPTQPSCGASPCSSSPSVAVSHYGPAPSPSFTKPSMSLTCLDAAPSDISSSAAPGHRRRHSQAGMSPTSVSPRGRPRFRNYSASVSRRPNPYARPEELSCSRSTSPLPPLNCSRDLNPMLPQGGGVSPASGSTPWSSRNSSPMPSGSRNASLRPPSYSAKLQNGLSSEQMIVNEQVGSDAIRSASTSRRTREATFECEICSSTFTARHNLTITVGMPEMWACIRGARDQKPTRQEM</sequence>
<evidence type="ECO:0000313" key="2">
    <source>
        <dbReference type="EMBL" id="KIY52495.1"/>
    </source>
</evidence>
<keyword evidence="3" id="KW-1185">Reference proteome</keyword>
<dbReference type="OrthoDB" id="3437960at2759"/>
<proteinExistence type="predicted"/>
<dbReference type="AlphaFoldDB" id="A0A0D7AKU3"/>
<reference evidence="2 3" key="1">
    <citation type="journal article" date="2015" name="Fungal Genet. Biol.">
        <title>Evolution of novel wood decay mechanisms in Agaricales revealed by the genome sequences of Fistulina hepatica and Cylindrobasidium torrendii.</title>
        <authorList>
            <person name="Floudas D."/>
            <person name="Held B.W."/>
            <person name="Riley R."/>
            <person name="Nagy L.G."/>
            <person name="Koehler G."/>
            <person name="Ransdell A.S."/>
            <person name="Younus H."/>
            <person name="Chow J."/>
            <person name="Chiniquy J."/>
            <person name="Lipzen A."/>
            <person name="Tritt A."/>
            <person name="Sun H."/>
            <person name="Haridas S."/>
            <person name="LaButti K."/>
            <person name="Ohm R.A."/>
            <person name="Kues U."/>
            <person name="Blanchette R.A."/>
            <person name="Grigoriev I.V."/>
            <person name="Minto R.E."/>
            <person name="Hibbett D.S."/>
        </authorList>
    </citation>
    <scope>NUCLEOTIDE SEQUENCE [LARGE SCALE GENOMIC DNA]</scope>
    <source>
        <strain evidence="2 3">ATCC 64428</strain>
    </source>
</reference>
<gene>
    <name evidence="2" type="ORF">FISHEDRAFT_69915</name>
</gene>
<feature type="compositionally biased region" description="Low complexity" evidence="1">
    <location>
        <begin position="267"/>
        <end position="282"/>
    </location>
</feature>
<feature type="compositionally biased region" description="Low complexity" evidence="1">
    <location>
        <begin position="397"/>
        <end position="410"/>
    </location>
</feature>
<protein>
    <submittedName>
        <fullName evidence="2">Uncharacterized protein</fullName>
    </submittedName>
</protein>
<accession>A0A0D7AKU3</accession>
<name>A0A0D7AKU3_9AGAR</name>
<feature type="compositionally biased region" description="Polar residues" evidence="1">
    <location>
        <begin position="248"/>
        <end position="266"/>
    </location>
</feature>